<evidence type="ECO:0000313" key="2">
    <source>
        <dbReference type="EMBL" id="OAV92420.1"/>
    </source>
</evidence>
<reference evidence="2" key="1">
    <citation type="submission" date="2009-11" db="EMBL/GenBank/DDBJ databases">
        <authorList>
            <consortium name="The Broad Institute Genome Sequencing Platform"/>
            <person name="Ward D."/>
            <person name="Feldgarden M."/>
            <person name="Earl A."/>
            <person name="Young S.K."/>
            <person name="Zeng Q."/>
            <person name="Koehrsen M."/>
            <person name="Alvarado L."/>
            <person name="Berlin A."/>
            <person name="Bochicchio J."/>
            <person name="Borenstein D."/>
            <person name="Chapman S.B."/>
            <person name="Chen Z."/>
            <person name="Engels R."/>
            <person name="Freedman E."/>
            <person name="Gellesch M."/>
            <person name="Goldberg J."/>
            <person name="Griggs A."/>
            <person name="Gujja S."/>
            <person name="Heilman E."/>
            <person name="Heiman D."/>
            <person name="Hepburn T."/>
            <person name="Howarth C."/>
            <person name="Jen D."/>
            <person name="Larson L."/>
            <person name="Lewis B."/>
            <person name="Mehta T."/>
            <person name="Park D."/>
            <person name="Pearson M."/>
            <person name="Roberts A."/>
            <person name="Saif S."/>
            <person name="Shea T."/>
            <person name="Shenoy N."/>
            <person name="Sisk P."/>
            <person name="Stolte C."/>
            <person name="Sykes S."/>
            <person name="Thomson T."/>
            <person name="Walk T."/>
            <person name="White J."/>
            <person name="Yandava C."/>
            <person name="Izard J."/>
            <person name="Baranova O.V."/>
            <person name="Blanton J.M."/>
            <person name="Tanner A.C."/>
            <person name="Dewhirst F.E."/>
            <person name="Haas B."/>
            <person name="Nusbaum C."/>
            <person name="Birren B."/>
        </authorList>
    </citation>
    <scope>NUCLEOTIDE SEQUENCE [LARGE SCALE GENOMIC DNA]</scope>
    <source>
        <strain evidence="2">1-1 BBBD Race 1</strain>
    </source>
</reference>
<evidence type="ECO:0000313" key="3">
    <source>
        <dbReference type="EnsemblFungi" id="PTTG_27640-t43_1-p1"/>
    </source>
</evidence>
<keyword evidence="1" id="KW-0732">Signal</keyword>
<dbReference type="AlphaFoldDB" id="A0A180GIA6"/>
<dbReference type="EnsemblFungi" id="PTTG_27640-t43_1">
    <property type="protein sequence ID" value="PTTG_27640-t43_1-p1"/>
    <property type="gene ID" value="PTTG_27640"/>
</dbReference>
<reference evidence="2" key="2">
    <citation type="submission" date="2016-05" db="EMBL/GenBank/DDBJ databases">
        <title>Comparative analysis highlights variable genome content of wheat rusts and divergence of the mating loci.</title>
        <authorList>
            <person name="Cuomo C.A."/>
            <person name="Bakkeren G."/>
            <person name="Szabo L."/>
            <person name="Khalil H."/>
            <person name="Joly D."/>
            <person name="Goldberg J."/>
            <person name="Young S."/>
            <person name="Zeng Q."/>
            <person name="Fellers J."/>
        </authorList>
    </citation>
    <scope>NUCLEOTIDE SEQUENCE [LARGE SCALE GENOMIC DNA]</scope>
    <source>
        <strain evidence="2">1-1 BBBD Race 1</strain>
    </source>
</reference>
<dbReference type="VEuPathDB" id="FungiDB:PTTG_27640"/>
<reference evidence="3 4" key="3">
    <citation type="journal article" date="2017" name="G3 (Bethesda)">
        <title>Comparative analysis highlights variable genome content of wheat rusts and divergence of the mating loci.</title>
        <authorList>
            <person name="Cuomo C.A."/>
            <person name="Bakkeren G."/>
            <person name="Khalil H.B."/>
            <person name="Panwar V."/>
            <person name="Joly D."/>
            <person name="Linning R."/>
            <person name="Sakthikumar S."/>
            <person name="Song X."/>
            <person name="Adiconis X."/>
            <person name="Fan L."/>
            <person name="Goldberg J.M."/>
            <person name="Levin J.Z."/>
            <person name="Young S."/>
            <person name="Zeng Q."/>
            <person name="Anikster Y."/>
            <person name="Bruce M."/>
            <person name="Wang M."/>
            <person name="Yin C."/>
            <person name="McCallum B."/>
            <person name="Szabo L.J."/>
            <person name="Hulbert S."/>
            <person name="Chen X."/>
            <person name="Fellers J.P."/>
        </authorList>
    </citation>
    <scope>NUCLEOTIDE SEQUENCE</scope>
    <source>
        <strain evidence="3">isolate 1-1 / race 1 (BBBD)</strain>
        <strain evidence="4">Isolate 1-1 / race 1 (BBBD)</strain>
    </source>
</reference>
<keyword evidence="4" id="KW-1185">Reference proteome</keyword>
<dbReference type="EMBL" id="ADAS02000064">
    <property type="protein sequence ID" value="OAV92420.1"/>
    <property type="molecule type" value="Genomic_DNA"/>
</dbReference>
<name>A0A180GIA6_PUCT1</name>
<sequence>MFLDPTPLIQHSTVQVLPFFVLGTALGLVTADRAQPNADSPFSCSIVHPIGYCGRNANPPTSPQTTKMALAGGHRTHYACEKSLHMFTNYCCQRHTLKLQDTTNPKVKIAQTVDVGNICQPGLVPH</sequence>
<organism evidence="2">
    <name type="scientific">Puccinia triticina (isolate 1-1 / race 1 (BBBD))</name>
    <name type="common">Brown leaf rust fungus</name>
    <dbReference type="NCBI Taxonomy" id="630390"/>
    <lineage>
        <taxon>Eukaryota</taxon>
        <taxon>Fungi</taxon>
        <taxon>Dikarya</taxon>
        <taxon>Basidiomycota</taxon>
        <taxon>Pucciniomycotina</taxon>
        <taxon>Pucciniomycetes</taxon>
        <taxon>Pucciniales</taxon>
        <taxon>Pucciniaceae</taxon>
        <taxon>Puccinia</taxon>
    </lineage>
</organism>
<reference evidence="3" key="4">
    <citation type="submission" date="2025-05" db="UniProtKB">
        <authorList>
            <consortium name="EnsemblFungi"/>
        </authorList>
    </citation>
    <scope>IDENTIFICATION</scope>
    <source>
        <strain evidence="3">isolate 1-1 / race 1 (BBBD)</strain>
    </source>
</reference>
<feature type="signal peptide" evidence="1">
    <location>
        <begin position="1"/>
        <end position="31"/>
    </location>
</feature>
<evidence type="ECO:0000313" key="4">
    <source>
        <dbReference type="Proteomes" id="UP000005240"/>
    </source>
</evidence>
<dbReference type="Proteomes" id="UP000005240">
    <property type="component" value="Unassembled WGS sequence"/>
</dbReference>
<accession>A0A180GIA6</accession>
<proteinExistence type="predicted"/>
<protein>
    <submittedName>
        <fullName evidence="2 3">Uncharacterized protein</fullName>
    </submittedName>
</protein>
<evidence type="ECO:0000256" key="1">
    <source>
        <dbReference type="SAM" id="SignalP"/>
    </source>
</evidence>
<feature type="chain" id="PRO_5008109935" evidence="1">
    <location>
        <begin position="32"/>
        <end position="126"/>
    </location>
</feature>
<gene>
    <name evidence="2" type="ORF">PTTG_27640</name>
</gene>